<keyword evidence="15 17" id="KW-1015">Disulfide bond</keyword>
<dbReference type="SUPFAM" id="SSF57196">
    <property type="entry name" value="EGF/Laminin"/>
    <property type="match status" value="2"/>
</dbReference>
<dbReference type="SMART" id="SM01241">
    <property type="entry name" value="Integrin_b_cyt"/>
    <property type="match status" value="1"/>
</dbReference>
<dbReference type="Gene3D" id="2.10.25.10">
    <property type="entry name" value="Laminin"/>
    <property type="match status" value="4"/>
</dbReference>
<keyword evidence="3" id="KW-1003">Cell membrane</keyword>
<feature type="disulfide bond" evidence="17">
    <location>
        <begin position="200"/>
        <end position="203"/>
    </location>
</feature>
<evidence type="ECO:0000256" key="4">
    <source>
        <dbReference type="ARBA" id="ARBA00022536"/>
    </source>
</evidence>
<keyword evidence="10" id="KW-0460">Magnesium</keyword>
<feature type="disulfide bond" evidence="17">
    <location>
        <begin position="629"/>
        <end position="632"/>
    </location>
</feature>
<dbReference type="SMART" id="SM00187">
    <property type="entry name" value="INB"/>
    <property type="match status" value="1"/>
</dbReference>
<feature type="domain" description="Integrin beta subunit tail" evidence="24">
    <location>
        <begin position="636"/>
        <end position="717"/>
    </location>
</feature>
<keyword evidence="11 18" id="KW-0130">Cell adhesion</keyword>
<dbReference type="InterPro" id="IPR032695">
    <property type="entry name" value="Integrin_dom_sf"/>
</dbReference>
<evidence type="ECO:0000259" key="24">
    <source>
        <dbReference type="SMART" id="SM01242"/>
    </source>
</evidence>
<feature type="disulfide bond" evidence="17">
    <location>
        <begin position="642"/>
        <end position="712"/>
    </location>
</feature>
<feature type="disulfide bond" evidence="17">
    <location>
        <begin position="609"/>
        <end position="614"/>
    </location>
</feature>
<feature type="disulfide bond" evidence="17">
    <location>
        <begin position="424"/>
        <end position="680"/>
    </location>
</feature>
<dbReference type="Gene3D" id="3.40.50.410">
    <property type="entry name" value="von Willebrand factor, type A domain"/>
    <property type="match status" value="1"/>
</dbReference>
<dbReference type="InterPro" id="IPR012896">
    <property type="entry name" value="Integrin_bsu_tail"/>
</dbReference>
<dbReference type="SUPFAM" id="SSF53300">
    <property type="entry name" value="vWA-like"/>
    <property type="match status" value="1"/>
</dbReference>
<keyword evidence="12 19" id="KW-1133">Transmembrane helix</keyword>
<proteinExistence type="inferred from homology"/>
<feature type="disulfide bond" evidence="17">
    <location>
        <begin position="527"/>
        <end position="562"/>
    </location>
</feature>
<dbReference type="InterPro" id="IPR002369">
    <property type="entry name" value="Integrin_bsu_VWA"/>
</dbReference>
<dbReference type="EMBL" id="BPLQ01009398">
    <property type="protein sequence ID" value="GIY43791.1"/>
    <property type="molecule type" value="Genomic_DNA"/>
</dbReference>
<dbReference type="Gene3D" id="2.60.40.1510">
    <property type="entry name" value="ntegrin, alpha v. Chain A, domain 3"/>
    <property type="match status" value="1"/>
</dbReference>
<keyword evidence="5 18" id="KW-0812">Transmembrane</keyword>
<dbReference type="GO" id="GO:0016477">
    <property type="term" value="P:cell migration"/>
    <property type="evidence" value="ECO:0007669"/>
    <property type="project" value="TreeGrafter"/>
</dbReference>
<evidence type="ECO:0000256" key="5">
    <source>
        <dbReference type="ARBA" id="ARBA00022692"/>
    </source>
</evidence>
<evidence type="ECO:0000259" key="23">
    <source>
        <dbReference type="SMART" id="SM01241"/>
    </source>
</evidence>
<dbReference type="GO" id="GO:0005925">
    <property type="term" value="C:focal adhesion"/>
    <property type="evidence" value="ECO:0007669"/>
    <property type="project" value="TreeGrafter"/>
</dbReference>
<dbReference type="Gene3D" id="1.20.5.100">
    <property type="entry name" value="Cytochrome c1, transmembrane anchor, C-terminal"/>
    <property type="match status" value="1"/>
</dbReference>
<evidence type="ECO:0000256" key="11">
    <source>
        <dbReference type="ARBA" id="ARBA00022889"/>
    </source>
</evidence>
<evidence type="ECO:0000256" key="10">
    <source>
        <dbReference type="ARBA" id="ARBA00022842"/>
    </source>
</evidence>
<protein>
    <recommendedName>
        <fullName evidence="18">Integrin beta</fullName>
    </recommendedName>
</protein>
<dbReference type="InterPro" id="IPR040622">
    <property type="entry name" value="EGF_integrin_1"/>
</dbReference>
<feature type="disulfide bond" evidence="17">
    <location>
        <begin position="660"/>
        <end position="688"/>
    </location>
</feature>
<reference evidence="25 26" key="1">
    <citation type="submission" date="2021-06" db="EMBL/GenBank/DDBJ databases">
        <title>Caerostris darwini draft genome.</title>
        <authorList>
            <person name="Kono N."/>
            <person name="Arakawa K."/>
        </authorList>
    </citation>
    <scope>NUCLEOTIDE SEQUENCE [LARGE SCALE GENOMIC DNA]</scope>
</reference>
<dbReference type="GO" id="GO:0005178">
    <property type="term" value="F:integrin binding"/>
    <property type="evidence" value="ECO:0007669"/>
    <property type="project" value="TreeGrafter"/>
</dbReference>
<feature type="disulfide bond" evidence="17">
    <location>
        <begin position="577"/>
        <end position="586"/>
    </location>
</feature>
<feature type="disulfide bond" evidence="17">
    <location>
        <begin position="611"/>
        <end position="657"/>
    </location>
</feature>
<organism evidence="25 26">
    <name type="scientific">Caerostris darwini</name>
    <dbReference type="NCBI Taxonomy" id="1538125"/>
    <lineage>
        <taxon>Eukaryota</taxon>
        <taxon>Metazoa</taxon>
        <taxon>Ecdysozoa</taxon>
        <taxon>Arthropoda</taxon>
        <taxon>Chelicerata</taxon>
        <taxon>Arachnida</taxon>
        <taxon>Araneae</taxon>
        <taxon>Araneomorphae</taxon>
        <taxon>Entelegynae</taxon>
        <taxon>Araneoidea</taxon>
        <taxon>Araneidae</taxon>
        <taxon>Caerostris</taxon>
    </lineage>
</organism>
<dbReference type="FunFam" id="3.40.50.410:FF:000002">
    <property type="entry name" value="Integrin beta"/>
    <property type="match status" value="1"/>
</dbReference>
<dbReference type="InterPro" id="IPR036349">
    <property type="entry name" value="Integrin_bsu_tail_dom_sf"/>
</dbReference>
<dbReference type="Proteomes" id="UP001054837">
    <property type="component" value="Unassembled WGS sequence"/>
</dbReference>
<evidence type="ECO:0000256" key="7">
    <source>
        <dbReference type="ARBA" id="ARBA00022729"/>
    </source>
</evidence>
<evidence type="ECO:0000256" key="18">
    <source>
        <dbReference type="RuleBase" id="RU000633"/>
    </source>
</evidence>
<evidence type="ECO:0000256" key="2">
    <source>
        <dbReference type="ARBA" id="ARBA00007449"/>
    </source>
</evidence>
<feature type="disulfide bond" evidence="17">
    <location>
        <begin position="588"/>
        <end position="595"/>
    </location>
</feature>
<evidence type="ECO:0000313" key="26">
    <source>
        <dbReference type="Proteomes" id="UP001054837"/>
    </source>
</evidence>
<feature type="disulfide bond" evidence="17">
    <location>
        <begin position="525"/>
        <end position="530"/>
    </location>
</feature>
<dbReference type="FunFam" id="2.10.25.10:FF:000075">
    <property type="entry name" value="Integrin beta"/>
    <property type="match status" value="1"/>
</dbReference>
<evidence type="ECO:0000259" key="21">
    <source>
        <dbReference type="SMART" id="SM00187"/>
    </source>
</evidence>
<evidence type="ECO:0000256" key="8">
    <source>
        <dbReference type="ARBA" id="ARBA00022737"/>
    </source>
</evidence>
<dbReference type="GO" id="GO:0008305">
    <property type="term" value="C:integrin complex"/>
    <property type="evidence" value="ECO:0007669"/>
    <property type="project" value="TreeGrafter"/>
</dbReference>
<keyword evidence="8" id="KW-0677">Repeat</keyword>
<dbReference type="FunFam" id="2.10.25.10:FF:000036">
    <property type="entry name" value="Integrin beta"/>
    <property type="match status" value="1"/>
</dbReference>
<dbReference type="GO" id="GO:0033627">
    <property type="term" value="P:cell adhesion mediated by integrin"/>
    <property type="evidence" value="ECO:0007669"/>
    <property type="project" value="TreeGrafter"/>
</dbReference>
<dbReference type="InterPro" id="IPR015812">
    <property type="entry name" value="Integrin_bsu"/>
</dbReference>
<dbReference type="PIRSF" id="PIRSF002512">
    <property type="entry name" value="Integrin_B"/>
    <property type="match status" value="1"/>
</dbReference>
<feature type="disulfide bond" evidence="17">
    <location>
        <begin position="471"/>
        <end position="483"/>
    </location>
</feature>
<feature type="signal peptide" evidence="20">
    <location>
        <begin position="1"/>
        <end position="29"/>
    </location>
</feature>
<evidence type="ECO:0000256" key="17">
    <source>
        <dbReference type="PIRSR" id="PIRSR002512-1"/>
    </source>
</evidence>
<feature type="disulfide bond" evidence="17">
    <location>
        <begin position="636"/>
        <end position="645"/>
    </location>
</feature>
<dbReference type="GO" id="GO:0007160">
    <property type="term" value="P:cell-matrix adhesion"/>
    <property type="evidence" value="ECO:0007669"/>
    <property type="project" value="TreeGrafter"/>
</dbReference>
<feature type="disulfide bond" evidence="17">
    <location>
        <begin position="532"/>
        <end position="547"/>
    </location>
</feature>
<keyword evidence="6" id="KW-0479">Metal-binding</keyword>
<feature type="disulfide bond" evidence="17">
    <location>
        <begin position="549"/>
        <end position="554"/>
    </location>
</feature>
<comment type="subcellular location">
    <subcellularLocation>
        <location evidence="1 18">Cell membrane</location>
        <topology evidence="1 18">Single-pass type I membrane protein</topology>
    </subcellularLocation>
</comment>
<feature type="disulfide bond" evidence="17">
    <location>
        <begin position="616"/>
        <end position="626"/>
    </location>
</feature>
<feature type="transmembrane region" description="Helical" evidence="19">
    <location>
        <begin position="718"/>
        <end position="740"/>
    </location>
</feature>
<dbReference type="AlphaFoldDB" id="A0AAV4TEA6"/>
<evidence type="ECO:0000256" key="19">
    <source>
        <dbReference type="SAM" id="Phobius"/>
    </source>
</evidence>
<evidence type="ECO:0000256" key="12">
    <source>
        <dbReference type="ARBA" id="ARBA00022989"/>
    </source>
</evidence>
<comment type="caution">
    <text evidence="25">The sequence shown here is derived from an EMBL/GenBank/DDBJ whole genome shotgun (WGS) entry which is preliminary data.</text>
</comment>
<feature type="domain" description="Integrin beta subunit VWA" evidence="21">
    <location>
        <begin position="37"/>
        <end position="456"/>
    </location>
</feature>
<dbReference type="SUPFAM" id="SSF69687">
    <property type="entry name" value="Integrin beta tail domain"/>
    <property type="match status" value="1"/>
</dbReference>
<evidence type="ECO:0000256" key="13">
    <source>
        <dbReference type="ARBA" id="ARBA00023037"/>
    </source>
</evidence>
<dbReference type="GO" id="GO:0007157">
    <property type="term" value="P:heterophilic cell-cell adhesion via plasma membrane cell adhesion molecules"/>
    <property type="evidence" value="ECO:0007669"/>
    <property type="project" value="UniProtKB-ARBA"/>
</dbReference>
<dbReference type="SMART" id="SM00423">
    <property type="entry name" value="PSI"/>
    <property type="match status" value="1"/>
</dbReference>
<evidence type="ECO:0000313" key="25">
    <source>
        <dbReference type="EMBL" id="GIY43791.1"/>
    </source>
</evidence>
<feature type="chain" id="PRO_5043461622" description="Integrin beta" evidence="20">
    <location>
        <begin position="30"/>
        <end position="795"/>
    </location>
</feature>
<dbReference type="Gene3D" id="4.10.1240.30">
    <property type="match status" value="1"/>
</dbReference>
<evidence type="ECO:0000256" key="9">
    <source>
        <dbReference type="ARBA" id="ARBA00022837"/>
    </source>
</evidence>
<keyword evidence="13 18" id="KW-0401">Integrin</keyword>
<evidence type="ECO:0000259" key="22">
    <source>
        <dbReference type="SMART" id="SM00423"/>
    </source>
</evidence>
<accession>A0AAV4TEA6</accession>
<dbReference type="InterPro" id="IPR057243">
    <property type="entry name" value="Integrin_I-EGF_CS"/>
</dbReference>
<dbReference type="GO" id="GO:0009986">
    <property type="term" value="C:cell surface"/>
    <property type="evidence" value="ECO:0007669"/>
    <property type="project" value="TreeGrafter"/>
</dbReference>
<feature type="disulfide bond" evidence="17">
    <location>
        <begin position="38"/>
        <end position="48"/>
    </location>
</feature>
<dbReference type="SUPFAM" id="SSF103575">
    <property type="entry name" value="Plexin repeat"/>
    <property type="match status" value="1"/>
</dbReference>
<dbReference type="InterPro" id="IPR057073">
    <property type="entry name" value="EGF_integrin_2"/>
</dbReference>
<comment type="similarity">
    <text evidence="2 18">Belongs to the integrin beta chain family.</text>
</comment>
<evidence type="ECO:0000256" key="16">
    <source>
        <dbReference type="ARBA" id="ARBA00023180"/>
    </source>
</evidence>
<sequence length="795" mass="88934">MHHKKMIPPYKNILILIFIIHIVLEGVLCNNCISKETCGQCIAESDLCAWCTQDEFSVNGAPRCDLLTNLKNKCKPNFIEAPKGSLNLVKDMSLSDKGAKEGEAIQIKPQEIRIRIRPNSVQKLKVEFRQAVDYPIDLYYLMDLSNSMADDKAKLAKLGNKLADEMKTITTNFQLGFGSFVDKTVAPYVNSHPDKLREPCPSCAAPYGFHNNMPLSSKTLEFATKVENAPVSGNLDAPEGGFDALMQAIVCKDDIGWRNKSRKLLVFSTDNAFHYAGDGRLGGIIVPNDEKCHLDDRGYYTMSDELDYPSLSQINRQIRDHKINMIFAVTKDQVSLYETLSKRLVGSSTGELENDSSNVVDLVRQQYDKITSAVEMTDDLDGTNIRLSYFSSCLGGKQEQTNICRGLKVGQNVTFEVNLEYAFCPQEERERTKTFHIFPVGLQDQLTVHLEMMCECECENALKEERFSPKCSDGNGTFECGICNCNAQRYGKECECAANDADPFSEVKGCFNGDDSRPCSGNGQCRCGRCYCDSRANPDEKTYGKYCECNNFSCDKKNGKTCNGPDHGVCDCGSCKCMKGWKGDDCGCRDSIESCVGTNGEICSGHGTCECGSCVCNSEEYFGTFCNDCPTCPGMCNELRDCIECFIMSQRTPTLNCSICGPLNILSIEKIDVKEKEKQCSFEDEKKCRFTFKYAFDENNQPRVWTKINKECPVPVDVVTIASSVSGGIVVVGFFLLLLFKVLTFLHDRRELAKFEKERLLAKWNQGQNPLYKEVETTYQNPAYGGKTKSMEHYD</sequence>
<feature type="disulfide bond" evidence="17">
    <location>
        <begin position="572"/>
        <end position="603"/>
    </location>
</feature>
<dbReference type="Pfam" id="PF18372">
    <property type="entry name" value="I-EGF_1"/>
    <property type="match status" value="1"/>
</dbReference>
<dbReference type="Pfam" id="PF08725">
    <property type="entry name" value="Integrin_b_cyt"/>
    <property type="match status" value="1"/>
</dbReference>
<evidence type="ECO:0000256" key="6">
    <source>
        <dbReference type="ARBA" id="ARBA00022723"/>
    </source>
</evidence>
<keyword evidence="4" id="KW-0245">EGF-like domain</keyword>
<dbReference type="PRINTS" id="PR01186">
    <property type="entry name" value="INTEGRINB"/>
</dbReference>
<feature type="disulfide bond" evidence="17">
    <location>
        <begin position="485"/>
        <end position="494"/>
    </location>
</feature>
<keyword evidence="16" id="KW-0325">Glycoprotein</keyword>
<feature type="disulfide bond" evidence="17">
    <location>
        <begin position="570"/>
        <end position="575"/>
    </location>
</feature>
<evidence type="ECO:0000256" key="14">
    <source>
        <dbReference type="ARBA" id="ARBA00023136"/>
    </source>
</evidence>
<feature type="domain" description="PSI" evidence="22">
    <location>
        <begin position="31"/>
        <end position="75"/>
    </location>
</feature>
<evidence type="ECO:0000256" key="15">
    <source>
        <dbReference type="ARBA" id="ARBA00023157"/>
    </source>
</evidence>
<dbReference type="GO" id="GO:0007229">
    <property type="term" value="P:integrin-mediated signaling pathway"/>
    <property type="evidence" value="ECO:0007669"/>
    <property type="project" value="UniProtKB-KW"/>
</dbReference>
<dbReference type="Pfam" id="PF23105">
    <property type="entry name" value="EGF_integrin"/>
    <property type="match status" value="1"/>
</dbReference>
<feature type="disulfide bond" evidence="17">
    <location>
        <begin position="454"/>
        <end position="458"/>
    </location>
</feature>
<evidence type="ECO:0000256" key="20">
    <source>
        <dbReference type="SAM" id="SignalP"/>
    </source>
</evidence>
<dbReference type="InterPro" id="IPR036465">
    <property type="entry name" value="vWFA_dom_sf"/>
</dbReference>
<keyword evidence="7 20" id="KW-0732">Signal</keyword>
<feature type="disulfide bond" evidence="17">
    <location>
        <begin position="496"/>
        <end position="510"/>
    </location>
</feature>
<dbReference type="PANTHER" id="PTHR10082">
    <property type="entry name" value="INTEGRIN BETA SUBUNIT"/>
    <property type="match status" value="1"/>
</dbReference>
<evidence type="ECO:0000256" key="1">
    <source>
        <dbReference type="ARBA" id="ARBA00004251"/>
    </source>
</evidence>
<evidence type="ECO:0000256" key="3">
    <source>
        <dbReference type="ARBA" id="ARBA00022475"/>
    </source>
</evidence>
<keyword evidence="9" id="KW-0106">Calcium</keyword>
<keyword evidence="14 19" id="KW-0472">Membrane</keyword>
<dbReference type="Pfam" id="PF00362">
    <property type="entry name" value="Integrin_beta"/>
    <property type="match status" value="1"/>
</dbReference>
<dbReference type="SMART" id="SM01242">
    <property type="entry name" value="Integrin_B_tail"/>
    <property type="match status" value="1"/>
</dbReference>
<name>A0AAV4TEA6_9ARAC</name>
<dbReference type="GO" id="GO:0046872">
    <property type="term" value="F:metal ion binding"/>
    <property type="evidence" value="ECO:0007669"/>
    <property type="project" value="UniProtKB-KW"/>
</dbReference>
<dbReference type="InterPro" id="IPR014836">
    <property type="entry name" value="Integrin_bsu_cyt_dom"/>
</dbReference>
<gene>
    <name evidence="25" type="primary">mys</name>
    <name evidence="25" type="ORF">CDAR_561041</name>
</gene>
<dbReference type="InterPro" id="IPR016201">
    <property type="entry name" value="PSI"/>
</dbReference>
<feature type="disulfide bond" evidence="17">
    <location>
        <begin position="393"/>
        <end position="404"/>
    </location>
</feature>
<dbReference type="PROSITE" id="PS00243">
    <property type="entry name" value="I_EGF_1"/>
    <property type="match status" value="1"/>
</dbReference>
<dbReference type="Gene3D" id="3.30.1680.10">
    <property type="entry name" value="ligand-binding face of the semaphorins, domain 2"/>
    <property type="match status" value="1"/>
</dbReference>
<dbReference type="SUPFAM" id="SSF69179">
    <property type="entry name" value="Integrin domains"/>
    <property type="match status" value="1"/>
</dbReference>
<feature type="domain" description="Integrin beta subunit cytoplasmic" evidence="23">
    <location>
        <begin position="741"/>
        <end position="787"/>
    </location>
</feature>
<feature type="disulfide bond" evidence="17">
    <location>
        <begin position="51"/>
        <end position="64"/>
    </location>
</feature>
<feature type="disulfide bond" evidence="17">
    <location>
        <begin position="251"/>
        <end position="292"/>
    </location>
</feature>
<dbReference type="PANTHER" id="PTHR10082:SF60">
    <property type="entry name" value="INTEGRIN BETA-PS"/>
    <property type="match status" value="1"/>
</dbReference>
<keyword evidence="26" id="KW-1185">Reference proteome</keyword>
<dbReference type="PROSITE" id="PS52047">
    <property type="entry name" value="I_EGF_2"/>
    <property type="match status" value="1"/>
</dbReference>
<feature type="disulfide bond" evidence="17">
    <location>
        <begin position="480"/>
        <end position="519"/>
    </location>
</feature>